<dbReference type="PROSITE" id="PS50297">
    <property type="entry name" value="ANK_REP_REGION"/>
    <property type="match status" value="1"/>
</dbReference>
<organism evidence="2 3">
    <name type="scientific">Vitrella brassicaformis (strain CCMP3155)</name>
    <dbReference type="NCBI Taxonomy" id="1169540"/>
    <lineage>
        <taxon>Eukaryota</taxon>
        <taxon>Sar</taxon>
        <taxon>Alveolata</taxon>
        <taxon>Colpodellida</taxon>
        <taxon>Vitrellaceae</taxon>
        <taxon>Vitrella</taxon>
    </lineage>
</organism>
<evidence type="ECO:0000313" key="2">
    <source>
        <dbReference type="EMBL" id="CEM22059.1"/>
    </source>
</evidence>
<dbReference type="SMART" id="SM00248">
    <property type="entry name" value="ANK"/>
    <property type="match status" value="3"/>
</dbReference>
<keyword evidence="3" id="KW-1185">Reference proteome</keyword>
<evidence type="ECO:0000313" key="3">
    <source>
        <dbReference type="Proteomes" id="UP000041254"/>
    </source>
</evidence>
<keyword evidence="1" id="KW-0040">ANK repeat</keyword>
<dbReference type="OrthoDB" id="1577640at2759"/>
<dbReference type="InterPro" id="IPR036770">
    <property type="entry name" value="Ankyrin_rpt-contain_sf"/>
</dbReference>
<dbReference type="SUPFAM" id="SSF48403">
    <property type="entry name" value="Ankyrin repeat"/>
    <property type="match status" value="1"/>
</dbReference>
<feature type="repeat" description="ANK" evidence="1">
    <location>
        <begin position="220"/>
        <end position="252"/>
    </location>
</feature>
<proteinExistence type="predicted"/>
<name>A0A0G4G2X1_VITBC</name>
<gene>
    <name evidence="2" type="ORF">Vbra_3116</name>
</gene>
<dbReference type="PhylomeDB" id="A0A0G4G2X1"/>
<dbReference type="AlphaFoldDB" id="A0A0G4G2X1"/>
<dbReference type="InParanoid" id="A0A0G4G2X1"/>
<dbReference type="VEuPathDB" id="CryptoDB:Vbra_3116"/>
<protein>
    <submittedName>
        <fullName evidence="2">Uncharacterized protein</fullName>
    </submittedName>
</protein>
<dbReference type="PROSITE" id="PS50088">
    <property type="entry name" value="ANK_REPEAT"/>
    <property type="match status" value="1"/>
</dbReference>
<dbReference type="InterPro" id="IPR002110">
    <property type="entry name" value="Ankyrin_rpt"/>
</dbReference>
<accession>A0A0G4G2X1</accession>
<dbReference type="Pfam" id="PF00023">
    <property type="entry name" value="Ank"/>
    <property type="match status" value="1"/>
</dbReference>
<dbReference type="EMBL" id="CDMY01000549">
    <property type="protein sequence ID" value="CEM22059.1"/>
    <property type="molecule type" value="Genomic_DNA"/>
</dbReference>
<dbReference type="Proteomes" id="UP000041254">
    <property type="component" value="Unassembled WGS sequence"/>
</dbReference>
<dbReference type="Gene3D" id="1.25.40.20">
    <property type="entry name" value="Ankyrin repeat-containing domain"/>
    <property type="match status" value="2"/>
</dbReference>
<sequence>MGGLISTHDTSRDDGNDILILPDGTNAVASHEIVDGIRDGTLTLHRATDLLVNEGASAHCIVRVGKGSRSPIQLAIEHHRTADSVAILRLLIERGGPDINYSGDGNLWDPPVRMAIRCGRYDLVNLLLDCPDAQLRELGLLWCVAFYARGGAVSAAEKLAMVKRLVRVGGVALIREGGGPGNALHWFCRWPLADPSAQMELIAYLEHKAGRPIVDEMDSAGRTPLFLAYESHSLASVRLLLRKGASITAAGVTPEGLREAGRVGQEEIRWTRAIVYCGYLRRDFPRQVSIPVKTALLPIRALTSTRLPADVIARIAQFTLAPRVRVVIPIGERFLDIRINRLANDCVSAVYHSVRETGGPQDIVAHQYADLMREIRRTASNLEFVLVADRRGSSGC</sequence>
<evidence type="ECO:0000256" key="1">
    <source>
        <dbReference type="PROSITE-ProRule" id="PRU00023"/>
    </source>
</evidence>
<reference evidence="2 3" key="1">
    <citation type="submission" date="2014-11" db="EMBL/GenBank/DDBJ databases">
        <authorList>
            <person name="Zhu J."/>
            <person name="Qi W."/>
            <person name="Song R."/>
        </authorList>
    </citation>
    <scope>NUCLEOTIDE SEQUENCE [LARGE SCALE GENOMIC DNA]</scope>
</reference>